<feature type="region of interest" description="Disordered" evidence="3">
    <location>
        <begin position="123"/>
        <end position="160"/>
    </location>
</feature>
<dbReference type="Proteomes" id="UP000306102">
    <property type="component" value="Unassembled WGS sequence"/>
</dbReference>
<feature type="compositionally biased region" description="Basic and acidic residues" evidence="3">
    <location>
        <begin position="770"/>
        <end position="793"/>
    </location>
</feature>
<keyword evidence="6" id="KW-1185">Reference proteome</keyword>
<organism evidence="5 6">
    <name type="scientific">Camellia sinensis var. sinensis</name>
    <name type="common">China tea</name>
    <dbReference type="NCBI Taxonomy" id="542762"/>
    <lineage>
        <taxon>Eukaryota</taxon>
        <taxon>Viridiplantae</taxon>
        <taxon>Streptophyta</taxon>
        <taxon>Embryophyta</taxon>
        <taxon>Tracheophyta</taxon>
        <taxon>Spermatophyta</taxon>
        <taxon>Magnoliopsida</taxon>
        <taxon>eudicotyledons</taxon>
        <taxon>Gunneridae</taxon>
        <taxon>Pentapetalae</taxon>
        <taxon>asterids</taxon>
        <taxon>Ericales</taxon>
        <taxon>Theaceae</taxon>
        <taxon>Camellia</taxon>
    </lineage>
</organism>
<feature type="compositionally biased region" description="Basic and acidic residues" evidence="3">
    <location>
        <begin position="594"/>
        <end position="603"/>
    </location>
</feature>
<feature type="domain" description="NAB" evidence="4">
    <location>
        <begin position="10"/>
        <end position="90"/>
    </location>
</feature>
<dbReference type="PANTHER" id="PTHR31631">
    <property type="entry name" value="PROTEIN NETWORKED 2D"/>
    <property type="match status" value="1"/>
</dbReference>
<evidence type="ECO:0000256" key="2">
    <source>
        <dbReference type="SAM" id="Coils"/>
    </source>
</evidence>
<feature type="region of interest" description="Disordered" evidence="3">
    <location>
        <begin position="468"/>
        <end position="499"/>
    </location>
</feature>
<feature type="compositionally biased region" description="Basic and acidic residues" evidence="3">
    <location>
        <begin position="484"/>
        <end position="499"/>
    </location>
</feature>
<evidence type="ECO:0000259" key="4">
    <source>
        <dbReference type="PROSITE" id="PS51774"/>
    </source>
</evidence>
<protein>
    <recommendedName>
        <fullName evidence="4">NAB domain-containing protein</fullName>
    </recommendedName>
</protein>
<feature type="compositionally biased region" description="Polar residues" evidence="3">
    <location>
        <begin position="468"/>
        <end position="481"/>
    </location>
</feature>
<feature type="coiled-coil region" evidence="2">
    <location>
        <begin position="219"/>
        <end position="341"/>
    </location>
</feature>
<reference evidence="5 6" key="1">
    <citation type="journal article" date="2018" name="Proc. Natl. Acad. Sci. U.S.A.">
        <title>Draft genome sequence of Camellia sinensis var. sinensis provides insights into the evolution of the tea genome and tea quality.</title>
        <authorList>
            <person name="Wei C."/>
            <person name="Yang H."/>
            <person name="Wang S."/>
            <person name="Zhao J."/>
            <person name="Liu C."/>
            <person name="Gao L."/>
            <person name="Xia E."/>
            <person name="Lu Y."/>
            <person name="Tai Y."/>
            <person name="She G."/>
            <person name="Sun J."/>
            <person name="Cao H."/>
            <person name="Tong W."/>
            <person name="Gao Q."/>
            <person name="Li Y."/>
            <person name="Deng W."/>
            <person name="Jiang X."/>
            <person name="Wang W."/>
            <person name="Chen Q."/>
            <person name="Zhang S."/>
            <person name="Li H."/>
            <person name="Wu J."/>
            <person name="Wang P."/>
            <person name="Li P."/>
            <person name="Shi C."/>
            <person name="Zheng F."/>
            <person name="Jian J."/>
            <person name="Huang B."/>
            <person name="Shan D."/>
            <person name="Shi M."/>
            <person name="Fang C."/>
            <person name="Yue Y."/>
            <person name="Li F."/>
            <person name="Li D."/>
            <person name="Wei S."/>
            <person name="Han B."/>
            <person name="Jiang C."/>
            <person name="Yin Y."/>
            <person name="Xia T."/>
            <person name="Zhang Z."/>
            <person name="Bennetzen J.L."/>
            <person name="Zhao S."/>
            <person name="Wan X."/>
        </authorList>
    </citation>
    <scope>NUCLEOTIDE SEQUENCE [LARGE SCALE GENOMIC DNA]</scope>
    <source>
        <strain evidence="6">cv. Shuchazao</strain>
        <tissue evidence="5">Leaf</tissue>
    </source>
</reference>
<dbReference type="AlphaFoldDB" id="A0A4S4E6N3"/>
<evidence type="ECO:0000256" key="3">
    <source>
        <dbReference type="SAM" id="MobiDB-lite"/>
    </source>
</evidence>
<evidence type="ECO:0000313" key="5">
    <source>
        <dbReference type="EMBL" id="THG11678.1"/>
    </source>
</evidence>
<feature type="coiled-coil region" evidence="2">
    <location>
        <begin position="380"/>
        <end position="438"/>
    </location>
</feature>
<dbReference type="InterPro" id="IPR011684">
    <property type="entry name" value="NAB"/>
</dbReference>
<dbReference type="Pfam" id="PF25014">
    <property type="entry name" value="NET2A"/>
    <property type="match status" value="1"/>
</dbReference>
<dbReference type="PROSITE" id="PS51774">
    <property type="entry name" value="NAB"/>
    <property type="match status" value="1"/>
</dbReference>
<dbReference type="Pfam" id="PF24918">
    <property type="entry name" value="NET2A_C"/>
    <property type="match status" value="1"/>
</dbReference>
<name>A0A4S4E6N3_CAMSN</name>
<feature type="region of interest" description="Disordered" evidence="3">
    <location>
        <begin position="594"/>
        <end position="671"/>
    </location>
</feature>
<proteinExistence type="predicted"/>
<feature type="region of interest" description="Disordered" evidence="3">
    <location>
        <begin position="754"/>
        <end position="806"/>
    </location>
</feature>
<evidence type="ECO:0000313" key="6">
    <source>
        <dbReference type="Proteomes" id="UP000306102"/>
    </source>
</evidence>
<keyword evidence="1 2" id="KW-0175">Coiled coil</keyword>
<feature type="compositionally biased region" description="Basic and acidic residues" evidence="3">
    <location>
        <begin position="636"/>
        <end position="661"/>
    </location>
</feature>
<dbReference type="STRING" id="542762.A0A4S4E6N3"/>
<dbReference type="GO" id="GO:0003779">
    <property type="term" value="F:actin binding"/>
    <property type="evidence" value="ECO:0007669"/>
    <property type="project" value="InterPro"/>
</dbReference>
<evidence type="ECO:0000256" key="1">
    <source>
        <dbReference type="ARBA" id="ARBA00023054"/>
    </source>
</evidence>
<dbReference type="InterPro" id="IPR056889">
    <property type="entry name" value="NET2A-D/KIP1-like_C"/>
</dbReference>
<sequence length="1057" mass="120452">MLQRAARNAYSWWWASHIRTKQSKWLDQNIIDMQEKVEYILKIIEEDGDSFAQRAEMYYRKRPELVNFVEDSFRGYRALAERYDHLSRELQTANRTIATVYPEQVQLAMDDEDEESFPAMTSIPPCDPQKCPKNLPAAPKLDIPKNRKIPLKSSKDPDRSISKKGLLKMSVPTNATDTNLAAGITKGLEEIDKLQKSILALQTEKEFVKSLYESGVAKYWEIEEKVTEMQAKVNDLQDEFGIGTFIEDDEARTLMAATALKSCQEALIQLQEKQEHLNEEARAEHQRIKEAHEKLEILKGNSGNKKCLSENLECGSTSMDLRDSEQESHDVELLREKIKEQLKVDSSTSLTMSEFAEKIDDLVDKVITLETAVSSQNALVKRLRSETSEIQANLRSMEEDKEALIEGLDSKSNKIRELEQELVRIQSLHQNVNQQNRNLQIHVTEANFSVDLLSEKLETVKQDEEVDNPNNHLVNLSSTGHDSAVSKDAETGEKAKKDDTLVQSASFRIEDDNFVVFNLSSHVGDVLLPVVGRDDYPDHKNPFKAEQEFSFQLNPLEHVENLSVNGQVEAALGTNPFDDDPRKGQVIEDQEVEKERTLKEHEGVTGPSNDSVISNDVIMEQKNNEDTVDPANDSPITKDAKATKEAMKDESNPSKLESREVETEDESQPDWRQLFMNGLDDRETMLLQQYTTILRNFKETKKRLSEMEKKNHDSLFKSTSQIKELKNSNALKDAEIRSLHKKLKLLQTCLEETLDTEQEGPVESVTSEETDQKPVSDLLDGHKVESPESKEDSNEPESINFPGKGEGKKKVVSCVEPCVLSRVEEKIRSDIDGLLEENIEFWLRFSTSLHQIQKFQNSVGDLEEELAKVMETKKQEGSSKRHSLNSDVRPIYTHLREIRTELAMWLEHNSLIEDELQNRLSSLSNIQEEISRLSNAGLKEEEEESELSDYEAAKFQGEVLNMKQENNKVAYKFQAGLERVKELQGEITKILENLEEELGISSGTKNRPSKNSSSRRIPLRSFLFGVRLRKQSASLFQCMSPSLQKQYSDLTSMPPPT</sequence>
<dbReference type="Pfam" id="PF07765">
    <property type="entry name" value="KIP1"/>
    <property type="match status" value="1"/>
</dbReference>
<accession>A0A4S4E6N3</accession>
<gene>
    <name evidence="5" type="ORF">TEA_016046</name>
</gene>
<dbReference type="InterPro" id="IPR056888">
    <property type="entry name" value="NET2A-D/KIP1-like_dom"/>
</dbReference>
<comment type="caution">
    <text evidence="5">The sequence shown here is derived from an EMBL/GenBank/DDBJ whole genome shotgun (WGS) entry which is preliminary data.</text>
</comment>
<dbReference type="PANTHER" id="PTHR31631:SF3">
    <property type="entry name" value="PROTEIN NETWORKED 2B"/>
    <property type="match status" value="1"/>
</dbReference>
<dbReference type="EMBL" id="SDRB02007131">
    <property type="protein sequence ID" value="THG11678.1"/>
    <property type="molecule type" value="Genomic_DNA"/>
</dbReference>